<feature type="domain" description="LYR motif-containing protein Cup1-like N-terminal" evidence="2">
    <location>
        <begin position="27"/>
        <end position="117"/>
    </location>
</feature>
<comment type="caution">
    <text evidence="3">The sequence shown here is derived from an EMBL/GenBank/DDBJ whole genome shotgun (WGS) entry which is preliminary data.</text>
</comment>
<evidence type="ECO:0000313" key="3">
    <source>
        <dbReference type="EMBL" id="KJK61745.1"/>
    </source>
</evidence>
<sequence>MGRKEAVEAAKLALENPWKQHSWRHYFRALLRQCSYLPDPVAKCNLHDHVVRRFRRYVIEERRPWIRWNAERQIFLFKEVKDTLSLLQRANAGYSKPLEKVIRMAYGRKGRRRKELMSALIAPDVPANHTAVEEALQRPENYEDGWEPPAIVMELLKSQQNNGILSQLNIRQVKHLEPPIPKKAIWGDGIAKSRRRNIRKDWYTDMIDHLLPPLPEPDLGILKGLVSGEIPWNPPEWRTPVNLSERQKKIRRLTRSYLRTLLKDGPVKGPTFKPYTKGRPHVITRRFMQRIWRRTLCLIPHMEWDETAKKHIFTWDSAKPTLRLGIPGGPEIFEDVDEQGKVTTTPTGLLPGGIRDKGRKPYRETPFELGLEPKHELNEQRSNRPHDLATFGVKQKRSSSKSYEKGSRMPSDKSPRKRDR</sequence>
<accession>A0A0F0I1Y1</accession>
<feature type="compositionally biased region" description="Low complexity" evidence="1">
    <location>
        <begin position="343"/>
        <end position="353"/>
    </location>
</feature>
<evidence type="ECO:0000259" key="2">
    <source>
        <dbReference type="Pfam" id="PF20263"/>
    </source>
</evidence>
<feature type="region of interest" description="Disordered" evidence="1">
    <location>
        <begin position="333"/>
        <end position="420"/>
    </location>
</feature>
<dbReference type="EMBL" id="JZEE01000660">
    <property type="protein sequence ID" value="KJK61745.1"/>
    <property type="molecule type" value="Genomic_DNA"/>
</dbReference>
<dbReference type="Proteomes" id="UP000033540">
    <property type="component" value="Unassembled WGS sequence"/>
</dbReference>
<proteinExistence type="predicted"/>
<dbReference type="CDD" id="cd20273">
    <property type="entry name" value="Complex1_LYR_unchar"/>
    <property type="match status" value="1"/>
</dbReference>
<protein>
    <recommendedName>
        <fullName evidence="2">LYR motif-containing protein Cup1-like N-terminal domain-containing protein</fullName>
    </recommendedName>
</protein>
<dbReference type="AlphaFoldDB" id="A0A0F0I1Y1"/>
<dbReference type="InterPro" id="IPR046896">
    <property type="entry name" value="Cup1-like_N"/>
</dbReference>
<evidence type="ECO:0000313" key="4">
    <source>
        <dbReference type="Proteomes" id="UP000033540"/>
    </source>
</evidence>
<evidence type="ECO:0000256" key="1">
    <source>
        <dbReference type="SAM" id="MobiDB-lite"/>
    </source>
</evidence>
<gene>
    <name evidence="3" type="ORF">P875_00086635</name>
</gene>
<dbReference type="OrthoDB" id="5521299at2759"/>
<feature type="compositionally biased region" description="Basic and acidic residues" evidence="1">
    <location>
        <begin position="402"/>
        <end position="414"/>
    </location>
</feature>
<organism evidence="3 4">
    <name type="scientific">Aspergillus parasiticus (strain ATCC 56775 / NRRL 5862 / SRRC 143 / SU-1)</name>
    <dbReference type="NCBI Taxonomy" id="1403190"/>
    <lineage>
        <taxon>Eukaryota</taxon>
        <taxon>Fungi</taxon>
        <taxon>Dikarya</taxon>
        <taxon>Ascomycota</taxon>
        <taxon>Pezizomycotina</taxon>
        <taxon>Eurotiomycetes</taxon>
        <taxon>Eurotiomycetidae</taxon>
        <taxon>Eurotiales</taxon>
        <taxon>Aspergillaceae</taxon>
        <taxon>Aspergillus</taxon>
        <taxon>Aspergillus subgen. Circumdati</taxon>
    </lineage>
</organism>
<reference evidence="3 4" key="1">
    <citation type="submission" date="2015-02" db="EMBL/GenBank/DDBJ databases">
        <title>Draft genome sequence of Aspergillus parasiticus SU-1.</title>
        <authorList>
            <person name="Yu J."/>
            <person name="Fedorova N."/>
            <person name="Yin Y."/>
            <person name="Losada L."/>
            <person name="Zafar N."/>
            <person name="Taujale R."/>
            <person name="Ehrlich K.C."/>
            <person name="Bhatnagar D."/>
            <person name="Cleveland T.E."/>
            <person name="Bennett J.W."/>
            <person name="Nierman W.C."/>
        </authorList>
    </citation>
    <scope>NUCLEOTIDE SEQUENCE [LARGE SCALE GENOMIC DNA]</scope>
    <source>
        <strain evidence="4">ATCC 56775 / NRRL 5862 / SRRC 143 / SU-1</strain>
    </source>
</reference>
<feature type="compositionally biased region" description="Basic and acidic residues" evidence="1">
    <location>
        <begin position="354"/>
        <end position="387"/>
    </location>
</feature>
<dbReference type="Pfam" id="PF20263">
    <property type="entry name" value="LYRM2-like"/>
    <property type="match status" value="1"/>
</dbReference>
<name>A0A0F0I1Y1_ASPPU</name>